<reference evidence="2 4" key="2">
    <citation type="journal article" date="2013" name="Nature">
        <title>Insights into bilaterian evolution from three spiralian genomes.</title>
        <authorList>
            <person name="Simakov O."/>
            <person name="Marletaz F."/>
            <person name="Cho S.J."/>
            <person name="Edsinger-Gonzales E."/>
            <person name="Havlak P."/>
            <person name="Hellsten U."/>
            <person name="Kuo D.H."/>
            <person name="Larsson T."/>
            <person name="Lv J."/>
            <person name="Arendt D."/>
            <person name="Savage R."/>
            <person name="Osoegawa K."/>
            <person name="de Jong P."/>
            <person name="Grimwood J."/>
            <person name="Chapman J.A."/>
            <person name="Shapiro H."/>
            <person name="Aerts A."/>
            <person name="Otillar R.P."/>
            <person name="Terry A.Y."/>
            <person name="Boore J.L."/>
            <person name="Grigoriev I.V."/>
            <person name="Lindberg D.R."/>
            <person name="Seaver E.C."/>
            <person name="Weisblat D.A."/>
            <person name="Putnam N.H."/>
            <person name="Rokhsar D.S."/>
        </authorList>
    </citation>
    <scope>NUCLEOTIDE SEQUENCE</scope>
    <source>
        <strain evidence="2 4">I ESC-2004</strain>
    </source>
</reference>
<reference evidence="3" key="3">
    <citation type="submission" date="2015-06" db="UniProtKB">
        <authorList>
            <consortium name="EnsemblMetazoa"/>
        </authorList>
    </citation>
    <scope>IDENTIFICATION</scope>
</reference>
<keyword evidence="4" id="KW-1185">Reference proteome</keyword>
<dbReference type="Gene3D" id="1.20.1050.10">
    <property type="match status" value="1"/>
</dbReference>
<dbReference type="EMBL" id="AMQN01004624">
    <property type="status" value="NOT_ANNOTATED_CDS"/>
    <property type="molecule type" value="Genomic_DNA"/>
</dbReference>
<evidence type="ECO:0000313" key="3">
    <source>
        <dbReference type="EnsemblMetazoa" id="CapteP228590"/>
    </source>
</evidence>
<evidence type="ECO:0008006" key="5">
    <source>
        <dbReference type="Google" id="ProtNLM"/>
    </source>
</evidence>
<proteinExistence type="predicted"/>
<dbReference type="AlphaFoldDB" id="R7V8F3"/>
<sequence length="281" mass="32227">MGLVGRLCMPPRVDGLVLLSAGFFGGALVSYAVQRYLKSKQRLGRVYCRSSGRMKLFTKNSFRSASVLWALHELNLQDECDIIDEPSTRIRPSNGDISPGVDPMNIRLLEEEVQPPILQLPSGKSMHRADAICLYLAELCEDLQASHDFLPQYYSWSLYASETLDPWIQILLVEKYLTRESRKNRDLQRQTSTKLLQGIHDLNNLLSQQKYIAGNRFSMADVIVGYSIIFTFFINYGQIFVDLPNVRAYLDRVTRRKSFLQTVGTQENWREIVNILQTEPL</sequence>
<dbReference type="OMA" id="DYAKWFL"/>
<gene>
    <name evidence="2" type="ORF">CAPTEDRAFT_228590</name>
</gene>
<protein>
    <recommendedName>
        <fullName evidence="5">GST C-terminal domain-containing protein</fullName>
    </recommendedName>
</protein>
<keyword evidence="1" id="KW-0812">Transmembrane</keyword>
<dbReference type="EMBL" id="KB293995">
    <property type="protein sequence ID" value="ELU15128.1"/>
    <property type="molecule type" value="Genomic_DNA"/>
</dbReference>
<keyword evidence="1" id="KW-1133">Transmembrane helix</keyword>
<keyword evidence="1" id="KW-0472">Membrane</keyword>
<name>R7V8F3_CAPTE</name>
<dbReference type="InterPro" id="IPR036282">
    <property type="entry name" value="Glutathione-S-Trfase_C_sf"/>
</dbReference>
<dbReference type="EnsemblMetazoa" id="CapteT228590">
    <property type="protein sequence ID" value="CapteP228590"/>
    <property type="gene ID" value="CapteG228590"/>
</dbReference>
<accession>R7V8F3</accession>
<reference evidence="4" key="1">
    <citation type="submission" date="2012-12" db="EMBL/GenBank/DDBJ databases">
        <authorList>
            <person name="Hellsten U."/>
            <person name="Grimwood J."/>
            <person name="Chapman J.A."/>
            <person name="Shapiro H."/>
            <person name="Aerts A."/>
            <person name="Otillar R.P."/>
            <person name="Terry A.Y."/>
            <person name="Boore J.L."/>
            <person name="Simakov O."/>
            <person name="Marletaz F."/>
            <person name="Cho S.-J."/>
            <person name="Edsinger-Gonzales E."/>
            <person name="Havlak P."/>
            <person name="Kuo D.-H."/>
            <person name="Larsson T."/>
            <person name="Lv J."/>
            <person name="Arendt D."/>
            <person name="Savage R."/>
            <person name="Osoegawa K."/>
            <person name="de Jong P."/>
            <person name="Lindberg D.R."/>
            <person name="Seaver E.C."/>
            <person name="Weisblat D.A."/>
            <person name="Putnam N.H."/>
            <person name="Grigoriev I.V."/>
            <person name="Rokhsar D.S."/>
        </authorList>
    </citation>
    <scope>NUCLEOTIDE SEQUENCE</scope>
    <source>
        <strain evidence="4">I ESC-2004</strain>
    </source>
</reference>
<dbReference type="OrthoDB" id="2309723at2759"/>
<evidence type="ECO:0000313" key="2">
    <source>
        <dbReference type="EMBL" id="ELU15128.1"/>
    </source>
</evidence>
<dbReference type="Proteomes" id="UP000014760">
    <property type="component" value="Unassembled WGS sequence"/>
</dbReference>
<evidence type="ECO:0000256" key="1">
    <source>
        <dbReference type="SAM" id="Phobius"/>
    </source>
</evidence>
<feature type="transmembrane region" description="Helical" evidence="1">
    <location>
        <begin position="15"/>
        <end position="33"/>
    </location>
</feature>
<dbReference type="PANTHER" id="PTHR44051:SF21">
    <property type="entry name" value="GLUTATHIONE S-TRANSFERASE FAMILY PROTEIN"/>
    <property type="match status" value="1"/>
</dbReference>
<dbReference type="HOGENOM" id="CLU_991243_0_0_1"/>
<dbReference type="Pfam" id="PF13410">
    <property type="entry name" value="GST_C_2"/>
    <property type="match status" value="1"/>
</dbReference>
<evidence type="ECO:0000313" key="4">
    <source>
        <dbReference type="Proteomes" id="UP000014760"/>
    </source>
</evidence>
<organism evidence="2">
    <name type="scientific">Capitella teleta</name>
    <name type="common">Polychaete worm</name>
    <dbReference type="NCBI Taxonomy" id="283909"/>
    <lineage>
        <taxon>Eukaryota</taxon>
        <taxon>Metazoa</taxon>
        <taxon>Spiralia</taxon>
        <taxon>Lophotrochozoa</taxon>
        <taxon>Annelida</taxon>
        <taxon>Polychaeta</taxon>
        <taxon>Sedentaria</taxon>
        <taxon>Scolecida</taxon>
        <taxon>Capitellidae</taxon>
        <taxon>Capitella</taxon>
    </lineage>
</organism>
<dbReference type="PANTHER" id="PTHR44051">
    <property type="entry name" value="GLUTATHIONE S-TRANSFERASE-RELATED"/>
    <property type="match status" value="1"/>
</dbReference>
<dbReference type="SUPFAM" id="SSF47616">
    <property type="entry name" value="GST C-terminal domain-like"/>
    <property type="match status" value="1"/>
</dbReference>
<feature type="transmembrane region" description="Helical" evidence="1">
    <location>
        <begin position="219"/>
        <end position="241"/>
    </location>
</feature>